<dbReference type="Gene3D" id="3.10.540.10">
    <property type="entry name" value="duf1285 like domain"/>
    <property type="match status" value="1"/>
</dbReference>
<reference evidence="4" key="1">
    <citation type="journal article" date="2019" name="Int. J. Syst. Evol. Microbiol.">
        <title>The Global Catalogue of Microorganisms (GCM) 10K type strain sequencing project: providing services to taxonomists for standard genome sequencing and annotation.</title>
        <authorList>
            <consortium name="The Broad Institute Genomics Platform"/>
            <consortium name="The Broad Institute Genome Sequencing Center for Infectious Disease"/>
            <person name="Wu L."/>
            <person name="Ma J."/>
        </authorList>
    </citation>
    <scope>NUCLEOTIDE SEQUENCE [LARGE SCALE GENOMIC DNA]</scope>
    <source>
        <strain evidence="4">CECT 8570</strain>
    </source>
</reference>
<evidence type="ECO:0000313" key="3">
    <source>
        <dbReference type="EMBL" id="MFC4363995.1"/>
    </source>
</evidence>
<comment type="caution">
    <text evidence="3">The sequence shown here is derived from an EMBL/GenBank/DDBJ whole genome shotgun (WGS) entry which is preliminary data.</text>
</comment>
<dbReference type="Proteomes" id="UP001595840">
    <property type="component" value="Unassembled WGS sequence"/>
</dbReference>
<dbReference type="InterPro" id="IPR023361">
    <property type="entry name" value="DUF1285_beta_roll_sf"/>
</dbReference>
<dbReference type="Pfam" id="PF06938">
    <property type="entry name" value="DUF1285_N"/>
    <property type="match status" value="1"/>
</dbReference>
<dbReference type="InterPro" id="IPR048342">
    <property type="entry name" value="DUF1285_C"/>
</dbReference>
<feature type="domain" description="DUF1285" evidence="1">
    <location>
        <begin position="17"/>
        <end position="82"/>
    </location>
</feature>
<gene>
    <name evidence="3" type="ORF">ACFOX3_16880</name>
</gene>
<dbReference type="RefSeq" id="WP_290262948.1">
    <property type="nucleotide sequence ID" value="NZ_JAUFQG010000004.1"/>
</dbReference>
<protein>
    <submittedName>
        <fullName evidence="3">DUF1285 domain-containing protein</fullName>
    </submittedName>
</protein>
<dbReference type="InterPro" id="IPR048341">
    <property type="entry name" value="DUF1285_N"/>
</dbReference>
<keyword evidence="4" id="KW-1185">Reference proteome</keyword>
<dbReference type="InterPro" id="IPR010707">
    <property type="entry name" value="DUF1285"/>
</dbReference>
<evidence type="ECO:0000259" key="1">
    <source>
        <dbReference type="Pfam" id="PF06938"/>
    </source>
</evidence>
<accession>A0ABV8V7X2</accession>
<dbReference type="PIRSF" id="PIRSF029557">
    <property type="entry name" value="UCP029557"/>
    <property type="match status" value="1"/>
</dbReference>
<organism evidence="3 4">
    <name type="scientific">Simiduia curdlanivorans</name>
    <dbReference type="NCBI Taxonomy" id="1492769"/>
    <lineage>
        <taxon>Bacteria</taxon>
        <taxon>Pseudomonadati</taxon>
        <taxon>Pseudomonadota</taxon>
        <taxon>Gammaproteobacteria</taxon>
        <taxon>Cellvibrionales</taxon>
        <taxon>Cellvibrionaceae</taxon>
        <taxon>Simiduia</taxon>
    </lineage>
</organism>
<proteinExistence type="predicted"/>
<dbReference type="EMBL" id="JBHSCX010000021">
    <property type="protein sequence ID" value="MFC4363995.1"/>
    <property type="molecule type" value="Genomic_DNA"/>
</dbReference>
<feature type="domain" description="DUF1285" evidence="2">
    <location>
        <begin position="84"/>
        <end position="174"/>
    </location>
</feature>
<dbReference type="Gene3D" id="2.30.270.10">
    <property type="entry name" value="duf1285 protein"/>
    <property type="match status" value="1"/>
</dbReference>
<sequence>MSIESIEKQLKASSKIPPVHQWKPALSGDIDIRIARDGRWYHEGDVIKREKLVQLFASILWREKGEYFLLTPVEKWRIQVDEEPLLVIAAARQGEGSKAAITLSTSTGDNVLLDQQHRLFVDVNDQGEPRPVVRIRYELDALIHRNVYYQLVDWAEQSIDGAYGVWSAGEFFPLS</sequence>
<dbReference type="Pfam" id="PF21028">
    <property type="entry name" value="DUF1285_C"/>
    <property type="match status" value="1"/>
</dbReference>
<evidence type="ECO:0000313" key="4">
    <source>
        <dbReference type="Proteomes" id="UP001595840"/>
    </source>
</evidence>
<evidence type="ECO:0000259" key="2">
    <source>
        <dbReference type="Pfam" id="PF21028"/>
    </source>
</evidence>
<name>A0ABV8V7X2_9GAMM</name>